<keyword evidence="3" id="KW-1185">Reference proteome</keyword>
<sequence length="101" mass="10249">MPSSAGTKVSTDPKSHAPNSEPTGEVLSDSLASESLQSGGGFAAGQSASAMKQSAHGTTSNVTDTHSAMKLNAAPDSQARRGQESRTGWGFLNEGDGEGKR</sequence>
<evidence type="ECO:0000313" key="2">
    <source>
        <dbReference type="EMBL" id="KAF1815115.1"/>
    </source>
</evidence>
<evidence type="ECO:0000313" key="4">
    <source>
        <dbReference type="RefSeq" id="XP_033536746.1"/>
    </source>
</evidence>
<feature type="compositionally biased region" description="Polar residues" evidence="1">
    <location>
        <begin position="1"/>
        <end position="22"/>
    </location>
</feature>
<feature type="compositionally biased region" description="Polar residues" evidence="1">
    <location>
        <begin position="51"/>
        <end position="66"/>
    </location>
</feature>
<dbReference type="OrthoDB" id="5383057at2759"/>
<dbReference type="EMBL" id="ML975152">
    <property type="protein sequence ID" value="KAF1815115.1"/>
    <property type="molecule type" value="Genomic_DNA"/>
</dbReference>
<gene>
    <name evidence="2 4" type="ORF">P152DRAFT_447371</name>
</gene>
<dbReference type="GeneID" id="54418559"/>
<protein>
    <submittedName>
        <fullName evidence="2 4">Uncharacterized protein</fullName>
    </submittedName>
</protein>
<name>A0A6G1GAM5_9PEZI</name>
<evidence type="ECO:0000313" key="3">
    <source>
        <dbReference type="Proteomes" id="UP000504638"/>
    </source>
</evidence>
<proteinExistence type="predicted"/>
<reference evidence="2 4" key="1">
    <citation type="submission" date="2020-01" db="EMBL/GenBank/DDBJ databases">
        <authorList>
            <consortium name="DOE Joint Genome Institute"/>
            <person name="Haridas S."/>
            <person name="Albert R."/>
            <person name="Binder M."/>
            <person name="Bloem J."/>
            <person name="Labutti K."/>
            <person name="Salamov A."/>
            <person name="Andreopoulos B."/>
            <person name="Baker S.E."/>
            <person name="Barry K."/>
            <person name="Bills G."/>
            <person name="Bluhm B.H."/>
            <person name="Cannon C."/>
            <person name="Castanera R."/>
            <person name="Culley D.E."/>
            <person name="Daum C."/>
            <person name="Ezra D."/>
            <person name="Gonzalez J.B."/>
            <person name="Henrissat B."/>
            <person name="Kuo A."/>
            <person name="Liang C."/>
            <person name="Lipzen A."/>
            <person name="Lutzoni F."/>
            <person name="Magnuson J."/>
            <person name="Mondo S."/>
            <person name="Nolan M."/>
            <person name="Ohm R."/>
            <person name="Pangilinan J."/>
            <person name="Park H.-J."/>
            <person name="Ramirez L."/>
            <person name="Alfaro M."/>
            <person name="Sun H."/>
            <person name="Tritt A."/>
            <person name="Yoshinaga Y."/>
            <person name="Zwiers L.-H."/>
            <person name="Turgeon B.G."/>
            <person name="Goodwin S.B."/>
            <person name="Spatafora J.W."/>
            <person name="Crous P.W."/>
            <person name="Grigoriev I.V."/>
        </authorList>
    </citation>
    <scope>NUCLEOTIDE SEQUENCE</scope>
    <source>
        <strain evidence="2 4">CBS 781.70</strain>
    </source>
</reference>
<feature type="region of interest" description="Disordered" evidence="1">
    <location>
        <begin position="1"/>
        <end position="101"/>
    </location>
</feature>
<dbReference type="AlphaFoldDB" id="A0A6G1GAM5"/>
<evidence type="ECO:0000256" key="1">
    <source>
        <dbReference type="SAM" id="MobiDB-lite"/>
    </source>
</evidence>
<reference evidence="4" key="2">
    <citation type="submission" date="2020-04" db="EMBL/GenBank/DDBJ databases">
        <authorList>
            <consortium name="NCBI Genome Project"/>
        </authorList>
    </citation>
    <scope>NUCLEOTIDE SEQUENCE</scope>
    <source>
        <strain evidence="4">CBS 781.70</strain>
    </source>
</reference>
<dbReference type="Proteomes" id="UP000504638">
    <property type="component" value="Unplaced"/>
</dbReference>
<organism evidence="2">
    <name type="scientific">Eremomyces bilateralis CBS 781.70</name>
    <dbReference type="NCBI Taxonomy" id="1392243"/>
    <lineage>
        <taxon>Eukaryota</taxon>
        <taxon>Fungi</taxon>
        <taxon>Dikarya</taxon>
        <taxon>Ascomycota</taxon>
        <taxon>Pezizomycotina</taxon>
        <taxon>Dothideomycetes</taxon>
        <taxon>Dothideomycetes incertae sedis</taxon>
        <taxon>Eremomycetales</taxon>
        <taxon>Eremomycetaceae</taxon>
        <taxon>Eremomyces</taxon>
    </lineage>
</organism>
<reference evidence="4" key="3">
    <citation type="submission" date="2025-04" db="UniProtKB">
        <authorList>
            <consortium name="RefSeq"/>
        </authorList>
    </citation>
    <scope>IDENTIFICATION</scope>
    <source>
        <strain evidence="4">CBS 781.70</strain>
    </source>
</reference>
<dbReference type="RefSeq" id="XP_033536746.1">
    <property type="nucleotide sequence ID" value="XM_033677989.1"/>
</dbReference>
<accession>A0A6G1GAM5</accession>